<comment type="caution">
    <text evidence="3">The sequence shown here is derived from an EMBL/GenBank/DDBJ whole genome shotgun (WGS) entry which is preliminary data.</text>
</comment>
<accession>A0A0D6MHT1</accession>
<dbReference type="PANTHER" id="PTHR13774:SF32">
    <property type="entry name" value="ANTISENSE-ENHANCING SEQUENCE 1"/>
    <property type="match status" value="1"/>
</dbReference>
<name>A0A0D6MHT1_9PROT</name>
<evidence type="ECO:0000256" key="1">
    <source>
        <dbReference type="ARBA" id="ARBA00008270"/>
    </source>
</evidence>
<dbReference type="OrthoDB" id="9788221at2"/>
<dbReference type="EMBL" id="BALE01000004">
    <property type="protein sequence ID" value="GAN53061.1"/>
    <property type="molecule type" value="Genomic_DNA"/>
</dbReference>
<dbReference type="GO" id="GO:0016853">
    <property type="term" value="F:isomerase activity"/>
    <property type="evidence" value="ECO:0007669"/>
    <property type="project" value="TreeGrafter"/>
</dbReference>
<comment type="similarity">
    <text evidence="1">Belongs to the PhzF family.</text>
</comment>
<dbReference type="PANTHER" id="PTHR13774">
    <property type="entry name" value="PHENAZINE BIOSYNTHESIS PROTEIN"/>
    <property type="match status" value="1"/>
</dbReference>
<organism evidence="3 4">
    <name type="scientific">Tanticharoenia sakaeratensis NBRC 103193</name>
    <dbReference type="NCBI Taxonomy" id="1231623"/>
    <lineage>
        <taxon>Bacteria</taxon>
        <taxon>Pseudomonadati</taxon>
        <taxon>Pseudomonadota</taxon>
        <taxon>Alphaproteobacteria</taxon>
        <taxon>Acetobacterales</taxon>
        <taxon>Acetobacteraceae</taxon>
        <taxon>Tanticharoenia</taxon>
    </lineage>
</organism>
<evidence type="ECO:0000256" key="2">
    <source>
        <dbReference type="PIRSR" id="PIRSR016184-1"/>
    </source>
</evidence>
<dbReference type="GO" id="GO:0005737">
    <property type="term" value="C:cytoplasm"/>
    <property type="evidence" value="ECO:0007669"/>
    <property type="project" value="TreeGrafter"/>
</dbReference>
<feature type="active site" evidence="2">
    <location>
        <position position="47"/>
    </location>
</feature>
<dbReference type="AlphaFoldDB" id="A0A0D6MHT1"/>
<dbReference type="STRING" id="1231623.Tasa_004_126"/>
<protein>
    <recommendedName>
        <fullName evidence="5">Phenazine biosynthesis protein PhzF</fullName>
    </recommendedName>
</protein>
<keyword evidence="4" id="KW-1185">Reference proteome</keyword>
<dbReference type="NCBIfam" id="TIGR00654">
    <property type="entry name" value="PhzF_family"/>
    <property type="match status" value="1"/>
</dbReference>
<gene>
    <name evidence="3" type="ORF">Tasa_004_126</name>
</gene>
<proteinExistence type="inferred from homology"/>
<dbReference type="Pfam" id="PF02567">
    <property type="entry name" value="PhzC-PhzF"/>
    <property type="match status" value="1"/>
</dbReference>
<dbReference type="Proteomes" id="UP000032679">
    <property type="component" value="Unassembled WGS sequence"/>
</dbReference>
<dbReference type="Gene3D" id="3.10.310.10">
    <property type="entry name" value="Diaminopimelate Epimerase, Chain A, domain 1"/>
    <property type="match status" value="2"/>
</dbReference>
<evidence type="ECO:0000313" key="4">
    <source>
        <dbReference type="Proteomes" id="UP000032679"/>
    </source>
</evidence>
<reference evidence="3 4" key="1">
    <citation type="submission" date="2012-10" db="EMBL/GenBank/DDBJ databases">
        <title>Genome sequencing of Tanticharoenia sakaeratensis NBRC 103193.</title>
        <authorList>
            <person name="Azuma Y."/>
            <person name="Hadano H."/>
            <person name="Hirakawa H."/>
            <person name="Matsushita K."/>
        </authorList>
    </citation>
    <scope>NUCLEOTIDE SEQUENCE [LARGE SCALE GENOMIC DNA]</scope>
    <source>
        <strain evidence="3 4">NBRC 103193</strain>
    </source>
</reference>
<dbReference type="SUPFAM" id="SSF54506">
    <property type="entry name" value="Diaminopimelate epimerase-like"/>
    <property type="match status" value="1"/>
</dbReference>
<evidence type="ECO:0000313" key="3">
    <source>
        <dbReference type="EMBL" id="GAN53061.1"/>
    </source>
</evidence>
<dbReference type="InterPro" id="IPR003719">
    <property type="entry name" value="Phenazine_PhzF-like"/>
</dbReference>
<evidence type="ECO:0008006" key="5">
    <source>
        <dbReference type="Google" id="ProtNLM"/>
    </source>
</evidence>
<sequence>MRTYGFHQVDVFGSGPLSGNPLAVVLEADDLGESTMASFARWTNLSETVFLLRPNDPGADYRARIFTPFGELPFAGHPTLGACAVWLAAGGQAREDAVVQECGVGLVPVRRDASGELAFRAPPLLRTGAVESPLLSRIADGLGVDPDAIVDAAWADNGPGWIVIRLGTEDAVTALRPDYAVLKGLNVGVIGLRAKEAAARDGVFAEVRAFCADDEGKGFEDPVTGSLNAALGQWLIPAGIAPAAYVITQGRACGRAGRVRVRAIGDAIWVGGGVTPCIRGTVSL</sequence>
<dbReference type="PIRSF" id="PIRSF016184">
    <property type="entry name" value="PhzC_PhzF"/>
    <property type="match status" value="1"/>
</dbReference>